<evidence type="ECO:0000256" key="2">
    <source>
        <dbReference type="ARBA" id="ARBA00023029"/>
    </source>
</evidence>
<dbReference type="SMART" id="SM00434">
    <property type="entry name" value="TOP4c"/>
    <property type="match status" value="1"/>
</dbReference>
<gene>
    <name evidence="6" type="ORF">METZ01_LOCUS394845</name>
</gene>
<dbReference type="EMBL" id="UINC01149484">
    <property type="protein sequence ID" value="SVD41991.1"/>
    <property type="molecule type" value="Genomic_DNA"/>
</dbReference>
<dbReference type="PROSITE" id="PS52040">
    <property type="entry name" value="TOPO_IIA"/>
    <property type="match status" value="1"/>
</dbReference>
<keyword evidence="4" id="KW-0413">Isomerase</keyword>
<dbReference type="InterPro" id="IPR013758">
    <property type="entry name" value="Topo_IIA_A/C_ab"/>
</dbReference>
<feature type="non-terminal residue" evidence="6">
    <location>
        <position position="282"/>
    </location>
</feature>
<dbReference type="InterPro" id="IPR013760">
    <property type="entry name" value="Topo_IIA-like_dom_sf"/>
</dbReference>
<dbReference type="GO" id="GO:0005524">
    <property type="term" value="F:ATP binding"/>
    <property type="evidence" value="ECO:0007669"/>
    <property type="project" value="InterPro"/>
</dbReference>
<name>A0A382V7U2_9ZZZZ</name>
<reference evidence="6" key="1">
    <citation type="submission" date="2018-05" db="EMBL/GenBank/DDBJ databases">
        <authorList>
            <person name="Lanie J.A."/>
            <person name="Ng W.-L."/>
            <person name="Kazmierczak K.M."/>
            <person name="Andrzejewski T.M."/>
            <person name="Davidsen T.M."/>
            <person name="Wayne K.J."/>
            <person name="Tettelin H."/>
            <person name="Glass J.I."/>
            <person name="Rusch D."/>
            <person name="Podicherti R."/>
            <person name="Tsui H.-C.T."/>
            <person name="Winkler M.E."/>
        </authorList>
    </citation>
    <scope>NUCLEOTIDE SEQUENCE</scope>
</reference>
<dbReference type="GO" id="GO:0009330">
    <property type="term" value="C:DNA topoisomerase type II (double strand cut, ATP-hydrolyzing) complex"/>
    <property type="evidence" value="ECO:0007669"/>
    <property type="project" value="TreeGrafter"/>
</dbReference>
<dbReference type="FunFam" id="3.90.199.10:FF:000001">
    <property type="entry name" value="DNA gyrase subunit A"/>
    <property type="match status" value="1"/>
</dbReference>
<evidence type="ECO:0000256" key="1">
    <source>
        <dbReference type="ARBA" id="ARBA00008263"/>
    </source>
</evidence>
<feature type="domain" description="Topo IIA-type catalytic" evidence="5">
    <location>
        <begin position="35"/>
        <end position="282"/>
    </location>
</feature>
<keyword evidence="2" id="KW-0799">Topoisomerase</keyword>
<dbReference type="InterPro" id="IPR050220">
    <property type="entry name" value="Type_II_DNA_Topoisomerases"/>
</dbReference>
<evidence type="ECO:0000259" key="5">
    <source>
        <dbReference type="PROSITE" id="PS52040"/>
    </source>
</evidence>
<dbReference type="GO" id="GO:0003677">
    <property type="term" value="F:DNA binding"/>
    <property type="evidence" value="ECO:0007669"/>
    <property type="project" value="UniProtKB-KW"/>
</dbReference>
<dbReference type="GO" id="GO:0006265">
    <property type="term" value="P:DNA topological change"/>
    <property type="evidence" value="ECO:0007669"/>
    <property type="project" value="InterPro"/>
</dbReference>
<sequence>MVDFNRDNTLPRDIVDEMRESYLNYSMSVIVSRALPDVRDGLKPVHRRILFGMSELGSNWNRPYKKSARIVGDVLGKYHPHGDSSVYDALVRMAQNFSMRYQLVDGQGNFGSIDGDNAAAMRYTESRMTRMASEMLRDLDKDTVEWDPNFDETLKEPTVLPSTVPTLLVNGSEGIAVGMATKIPPHNLTEIINGLIALIDNEDISTDEIMQHIKGPDFPTAGLIMGMDGLKDAYTTGRGKIKMRARAHIETNKNGKDSIVITEVAYQTNKANLVEKIADLVR</sequence>
<dbReference type="GO" id="GO:0005737">
    <property type="term" value="C:cytoplasm"/>
    <property type="evidence" value="ECO:0007669"/>
    <property type="project" value="TreeGrafter"/>
</dbReference>
<dbReference type="AlphaFoldDB" id="A0A382V7U2"/>
<accession>A0A382V7U2</accession>
<organism evidence="6">
    <name type="scientific">marine metagenome</name>
    <dbReference type="NCBI Taxonomy" id="408172"/>
    <lineage>
        <taxon>unclassified sequences</taxon>
        <taxon>metagenomes</taxon>
        <taxon>ecological metagenomes</taxon>
    </lineage>
</organism>
<proteinExistence type="inferred from homology"/>
<dbReference type="SUPFAM" id="SSF56719">
    <property type="entry name" value="Type II DNA topoisomerase"/>
    <property type="match status" value="1"/>
</dbReference>
<protein>
    <recommendedName>
        <fullName evidence="5">Topo IIA-type catalytic domain-containing protein</fullName>
    </recommendedName>
</protein>
<comment type="similarity">
    <text evidence="1">Belongs to the type II topoisomerase GyrA/ParC subunit family.</text>
</comment>
<evidence type="ECO:0000313" key="6">
    <source>
        <dbReference type="EMBL" id="SVD41991.1"/>
    </source>
</evidence>
<dbReference type="Gene3D" id="3.90.199.10">
    <property type="entry name" value="Topoisomerase II, domain 5"/>
    <property type="match status" value="1"/>
</dbReference>
<dbReference type="InterPro" id="IPR002205">
    <property type="entry name" value="Topo_IIA_dom_A"/>
</dbReference>
<dbReference type="GO" id="GO:0003918">
    <property type="term" value="F:DNA topoisomerase type II (double strand cut, ATP-hydrolyzing) activity"/>
    <property type="evidence" value="ECO:0007669"/>
    <property type="project" value="InterPro"/>
</dbReference>
<dbReference type="CDD" id="cd00187">
    <property type="entry name" value="TOP4c"/>
    <property type="match status" value="1"/>
</dbReference>
<dbReference type="Pfam" id="PF00521">
    <property type="entry name" value="DNA_topoisoIV"/>
    <property type="match status" value="1"/>
</dbReference>
<dbReference type="PANTHER" id="PTHR43493">
    <property type="entry name" value="DNA GYRASE/TOPOISOMERASE SUBUNIT A"/>
    <property type="match status" value="1"/>
</dbReference>
<dbReference type="PANTHER" id="PTHR43493:SF5">
    <property type="entry name" value="DNA GYRASE SUBUNIT A, CHLOROPLASTIC_MITOCHONDRIAL"/>
    <property type="match status" value="1"/>
</dbReference>
<evidence type="ECO:0000256" key="4">
    <source>
        <dbReference type="ARBA" id="ARBA00023235"/>
    </source>
</evidence>
<keyword evidence="3" id="KW-0238">DNA-binding</keyword>
<evidence type="ECO:0000256" key="3">
    <source>
        <dbReference type="ARBA" id="ARBA00023125"/>
    </source>
</evidence>